<proteinExistence type="predicted"/>
<feature type="compositionally biased region" description="Basic and acidic residues" evidence="1">
    <location>
        <begin position="1"/>
        <end position="10"/>
    </location>
</feature>
<organism evidence="2 3">
    <name type="scientific">Cellulomonas composti</name>
    <dbReference type="NCBI Taxonomy" id="266130"/>
    <lineage>
        <taxon>Bacteria</taxon>
        <taxon>Bacillati</taxon>
        <taxon>Actinomycetota</taxon>
        <taxon>Actinomycetes</taxon>
        <taxon>Micrococcales</taxon>
        <taxon>Cellulomonadaceae</taxon>
        <taxon>Cellulomonas</taxon>
    </lineage>
</organism>
<dbReference type="AlphaFoldDB" id="A0A511JBG9"/>
<feature type="region of interest" description="Disordered" evidence="1">
    <location>
        <begin position="1"/>
        <end position="27"/>
    </location>
</feature>
<evidence type="ECO:0000256" key="1">
    <source>
        <dbReference type="SAM" id="MobiDB-lite"/>
    </source>
</evidence>
<evidence type="ECO:0000313" key="3">
    <source>
        <dbReference type="Proteomes" id="UP000321720"/>
    </source>
</evidence>
<evidence type="ECO:0008006" key="4">
    <source>
        <dbReference type="Google" id="ProtNLM"/>
    </source>
</evidence>
<accession>A0A511JBG9</accession>
<keyword evidence="3" id="KW-1185">Reference proteome</keyword>
<dbReference type="OrthoDB" id="4829533at2"/>
<evidence type="ECO:0000313" key="2">
    <source>
        <dbReference type="EMBL" id="GEL95149.1"/>
    </source>
</evidence>
<dbReference type="EMBL" id="BJWG01000007">
    <property type="protein sequence ID" value="GEL95149.1"/>
    <property type="molecule type" value="Genomic_DNA"/>
</dbReference>
<gene>
    <name evidence="2" type="ORF">CCO02nite_18070</name>
</gene>
<sequence length="90" mass="9412">MARRKGDAARARAAAAAEPLGSMSQATGPLPLGTEVCLRCGSDRLTRIRMGLTDGRPAYFVSCPACEQTNWFALEGDGTPLSKDEVTGPG</sequence>
<protein>
    <recommendedName>
        <fullName evidence="4">TFIIS-type domain-containing protein</fullName>
    </recommendedName>
</protein>
<reference evidence="2 3" key="1">
    <citation type="submission" date="2019-07" db="EMBL/GenBank/DDBJ databases">
        <title>Whole genome shotgun sequence of Cellulomonas composti NBRC 100758.</title>
        <authorList>
            <person name="Hosoyama A."/>
            <person name="Uohara A."/>
            <person name="Ohji S."/>
            <person name="Ichikawa N."/>
        </authorList>
    </citation>
    <scope>NUCLEOTIDE SEQUENCE [LARGE SCALE GENOMIC DNA]</scope>
    <source>
        <strain evidence="2 3">NBRC 100758</strain>
    </source>
</reference>
<comment type="caution">
    <text evidence="2">The sequence shown here is derived from an EMBL/GenBank/DDBJ whole genome shotgun (WGS) entry which is preliminary data.</text>
</comment>
<name>A0A511JBG9_9CELL</name>
<dbReference type="Proteomes" id="UP000321720">
    <property type="component" value="Unassembled WGS sequence"/>
</dbReference>
<dbReference type="RefSeq" id="WP_146842799.1">
    <property type="nucleotide sequence ID" value="NZ_BJWG01000007.1"/>
</dbReference>